<dbReference type="EMBL" id="CP123523">
    <property type="protein sequence ID" value="WGM04286.1"/>
    <property type="molecule type" value="Genomic_DNA"/>
</dbReference>
<gene>
    <name evidence="1" type="ORF">ArsFIN_25410</name>
    <name evidence="2" type="ORF">QE258_11605</name>
</gene>
<proteinExistence type="predicted"/>
<dbReference type="Proteomes" id="UP001177592">
    <property type="component" value="Chromosome"/>
</dbReference>
<evidence type="ECO:0000313" key="4">
    <source>
        <dbReference type="Proteomes" id="UP001177592"/>
    </source>
</evidence>
<evidence type="ECO:0000313" key="1">
    <source>
        <dbReference type="EMBL" id="QBY43968.1"/>
    </source>
</evidence>
<reference evidence="1 3" key="1">
    <citation type="submission" date="2019-03" db="EMBL/GenBank/DDBJ databases">
        <title>Long-read sequencing reveals hyperdense prophage content in a complex bacterial symbiont genome.</title>
        <authorList>
            <person name="Frost C.L."/>
            <person name="Siozios S."/>
            <person name="Nadal-Jimenez P."/>
            <person name="Brockhurst M.A."/>
            <person name="King K.C."/>
            <person name="Darby A.C."/>
            <person name="Hurst G.D.D."/>
        </authorList>
    </citation>
    <scope>NUCLEOTIDE SEQUENCE [LARGE SCALE GENOMIC DNA]</scope>
    <source>
        <strain evidence="1 3">FIN</strain>
    </source>
</reference>
<keyword evidence="4" id="KW-1185">Reference proteome</keyword>
<dbReference type="AlphaFoldDB" id="A0A4P7L238"/>
<name>A0A4P7L238_9GAMM</name>
<organism evidence="1 3">
    <name type="scientific">Arsenophonus nasoniae</name>
    <name type="common">son-killer infecting Nasonia vitripennis</name>
    <dbReference type="NCBI Taxonomy" id="638"/>
    <lineage>
        <taxon>Bacteria</taxon>
        <taxon>Pseudomonadati</taxon>
        <taxon>Pseudomonadota</taxon>
        <taxon>Gammaproteobacteria</taxon>
        <taxon>Enterobacterales</taxon>
        <taxon>Morganellaceae</taxon>
        <taxon>Arsenophonus</taxon>
    </lineage>
</organism>
<protein>
    <submittedName>
        <fullName evidence="2">Phage baseplate protein</fullName>
    </submittedName>
</protein>
<dbReference type="Proteomes" id="UP000295134">
    <property type="component" value="Chromosome"/>
</dbReference>
<evidence type="ECO:0000313" key="2">
    <source>
        <dbReference type="EMBL" id="WGM04286.1"/>
    </source>
</evidence>
<accession>A0A4P7L238</accession>
<dbReference type="EMBL" id="CP038613">
    <property type="protein sequence ID" value="QBY43968.1"/>
    <property type="molecule type" value="Genomic_DNA"/>
</dbReference>
<sequence>MSNSQKLPPIESLTQLINSLINDRLSIEGKQLPCYVVDVDNQFVTVHFDMLPDNIVYPEIKIPILSWEYIRIPIQKGDKGVTLAADVSLRNVSKQGGVANRSILPSLTPLFFVPISNIAWSKEDDKKVVIVGPEGAIIKTKDGKNIITVDPNKIELKSSETIVTVNNNSVTLKANDIYLNGKIHLNGPIVTDKGAEIDIQSDAKIKGIKFTEHAHQVQGIQTGGSTVVSKGPQ</sequence>
<dbReference type="GeneID" id="96877575"/>
<evidence type="ECO:0000313" key="3">
    <source>
        <dbReference type="Proteomes" id="UP000295134"/>
    </source>
</evidence>
<dbReference type="KEGG" id="ans:ArsFIN_25410"/>
<dbReference type="RefSeq" id="WP_026823410.1">
    <property type="nucleotide sequence ID" value="NZ_CP038613.1"/>
</dbReference>
<reference evidence="2" key="2">
    <citation type="submission" date="2023-04" db="EMBL/GenBank/DDBJ databases">
        <title>Genome dynamics across the evolutionary transition to endosymbiosis.</title>
        <authorList>
            <person name="Siozios S."/>
            <person name="Nadal-Jimenez P."/>
            <person name="Azagi T."/>
            <person name="Sprong H."/>
            <person name="Frost C.L."/>
            <person name="Parratt S.R."/>
            <person name="Taylor G."/>
            <person name="Brettell L."/>
            <person name="Lew K.C."/>
            <person name="Croft L."/>
            <person name="King K.C."/>
            <person name="Brockhurst M.A."/>
            <person name="Hypsa V."/>
            <person name="Novakova E."/>
            <person name="Darby A.C."/>
            <person name="Hurst G.D.D."/>
        </authorList>
    </citation>
    <scope>NUCLEOTIDE SEQUENCE</scope>
    <source>
        <strain evidence="2">ANv_CAN</strain>
    </source>
</reference>